<evidence type="ECO:0000313" key="3">
    <source>
        <dbReference type="Proteomes" id="UP000002640"/>
    </source>
</evidence>
<dbReference type="RefSeq" id="XP_009535303.1">
    <property type="nucleotide sequence ID" value="XM_009537008.1"/>
</dbReference>
<feature type="region of interest" description="Disordered" evidence="1">
    <location>
        <begin position="76"/>
        <end position="128"/>
    </location>
</feature>
<feature type="compositionally biased region" description="Basic and acidic residues" evidence="1">
    <location>
        <begin position="91"/>
        <end position="101"/>
    </location>
</feature>
<feature type="compositionally biased region" description="Low complexity" evidence="1">
    <location>
        <begin position="111"/>
        <end position="124"/>
    </location>
</feature>
<proteinExistence type="predicted"/>
<dbReference type="EMBL" id="JH159160">
    <property type="protein sequence ID" value="EGZ08670.1"/>
    <property type="molecule type" value="Genomic_DNA"/>
</dbReference>
<dbReference type="KEGG" id="psoj:PHYSODRAFT_305592"/>
<organism evidence="2 3">
    <name type="scientific">Phytophthora sojae (strain P6497)</name>
    <name type="common">Soybean stem and root rot agent</name>
    <name type="synonym">Phytophthora megasperma f. sp. glycines</name>
    <dbReference type="NCBI Taxonomy" id="1094619"/>
    <lineage>
        <taxon>Eukaryota</taxon>
        <taxon>Sar</taxon>
        <taxon>Stramenopiles</taxon>
        <taxon>Oomycota</taxon>
        <taxon>Peronosporomycetes</taxon>
        <taxon>Peronosporales</taxon>
        <taxon>Peronosporaceae</taxon>
        <taxon>Phytophthora</taxon>
    </lineage>
</organism>
<sequence>MANVVNARRTLALYPCVQVEHDAARSRAMIVPLRVSQAFNLAVPHSTPQHRQRQQATRAGQLLSAPNNVERLAEAIASSKPPGYFHRGRKSPADTKERLEVGRGAVSFRDSSSSAQATNQTSPASQPPAMFANHFVTIAPHAAVMVVSPKDPSSRSPSTTSSNPSQNVKKRRAKSERACTNNDKKTQQPEIRTPQGSPVEARPRGSRSN</sequence>
<feature type="region of interest" description="Disordered" evidence="1">
    <location>
        <begin position="147"/>
        <end position="209"/>
    </location>
</feature>
<feature type="compositionally biased region" description="Low complexity" evidence="1">
    <location>
        <begin position="148"/>
        <end position="165"/>
    </location>
</feature>
<keyword evidence="3" id="KW-1185">Reference proteome</keyword>
<dbReference type="Proteomes" id="UP000002640">
    <property type="component" value="Unassembled WGS sequence"/>
</dbReference>
<evidence type="ECO:0000256" key="1">
    <source>
        <dbReference type="SAM" id="MobiDB-lite"/>
    </source>
</evidence>
<dbReference type="AlphaFoldDB" id="G5A5R5"/>
<accession>G5A5R5</accession>
<name>G5A5R5_PHYSP</name>
<dbReference type="GeneID" id="20642579"/>
<reference evidence="2 3" key="1">
    <citation type="journal article" date="2006" name="Science">
        <title>Phytophthora genome sequences uncover evolutionary origins and mechanisms of pathogenesis.</title>
        <authorList>
            <person name="Tyler B.M."/>
            <person name="Tripathy S."/>
            <person name="Zhang X."/>
            <person name="Dehal P."/>
            <person name="Jiang R.H."/>
            <person name="Aerts A."/>
            <person name="Arredondo F.D."/>
            <person name="Baxter L."/>
            <person name="Bensasson D."/>
            <person name="Beynon J.L."/>
            <person name="Chapman J."/>
            <person name="Damasceno C.M."/>
            <person name="Dorrance A.E."/>
            <person name="Dou D."/>
            <person name="Dickerman A.W."/>
            <person name="Dubchak I.L."/>
            <person name="Garbelotto M."/>
            <person name="Gijzen M."/>
            <person name="Gordon S.G."/>
            <person name="Govers F."/>
            <person name="Grunwald N.J."/>
            <person name="Huang W."/>
            <person name="Ivors K.L."/>
            <person name="Jones R.W."/>
            <person name="Kamoun S."/>
            <person name="Krampis K."/>
            <person name="Lamour K.H."/>
            <person name="Lee M.K."/>
            <person name="McDonald W.H."/>
            <person name="Medina M."/>
            <person name="Meijer H.J."/>
            <person name="Nordberg E.K."/>
            <person name="Maclean D.J."/>
            <person name="Ospina-Giraldo M.D."/>
            <person name="Morris P.F."/>
            <person name="Phuntumart V."/>
            <person name="Putnam N.H."/>
            <person name="Rash S."/>
            <person name="Rose J.K."/>
            <person name="Sakihama Y."/>
            <person name="Salamov A.A."/>
            <person name="Savidor A."/>
            <person name="Scheuring C.F."/>
            <person name="Smith B.M."/>
            <person name="Sobral B.W."/>
            <person name="Terry A."/>
            <person name="Torto-Alalibo T.A."/>
            <person name="Win J."/>
            <person name="Xu Z."/>
            <person name="Zhang H."/>
            <person name="Grigoriev I.V."/>
            <person name="Rokhsar D.S."/>
            <person name="Boore J.L."/>
        </authorList>
    </citation>
    <scope>NUCLEOTIDE SEQUENCE [LARGE SCALE GENOMIC DNA]</scope>
    <source>
        <strain evidence="2 3">P6497</strain>
    </source>
</reference>
<evidence type="ECO:0000313" key="2">
    <source>
        <dbReference type="EMBL" id="EGZ08670.1"/>
    </source>
</evidence>
<dbReference type="InParanoid" id="G5A5R5"/>
<protein>
    <submittedName>
        <fullName evidence="2">Uncharacterized protein</fullName>
    </submittedName>
</protein>
<gene>
    <name evidence="2" type="ORF">PHYSODRAFT_305592</name>
</gene>